<keyword evidence="2" id="KW-1185">Reference proteome</keyword>
<dbReference type="RefSeq" id="WP_107271884.1">
    <property type="nucleotide sequence ID" value="NZ_PYMA01000004.1"/>
</dbReference>
<evidence type="ECO:0000313" key="2">
    <source>
        <dbReference type="Proteomes" id="UP000241771"/>
    </source>
</evidence>
<proteinExistence type="predicted"/>
<dbReference type="Proteomes" id="UP000241771">
    <property type="component" value="Unassembled WGS sequence"/>
</dbReference>
<reference evidence="1 2" key="1">
    <citation type="submission" date="2018-01" db="EMBL/GenBank/DDBJ databases">
        <title>Whole genome sequencing of Histamine producing bacteria.</title>
        <authorList>
            <person name="Butler K."/>
        </authorList>
    </citation>
    <scope>NUCLEOTIDE SEQUENCE [LARGE SCALE GENOMIC DNA]</scope>
    <source>
        <strain evidence="1 2">DSM 100436</strain>
    </source>
</reference>
<comment type="caution">
    <text evidence="1">The sequence shown here is derived from an EMBL/GenBank/DDBJ whole genome shotgun (WGS) entry which is preliminary data.</text>
</comment>
<organism evidence="1 2">
    <name type="scientific">Photobacterium sanctipauli</name>
    <dbReference type="NCBI Taxonomy" id="1342794"/>
    <lineage>
        <taxon>Bacteria</taxon>
        <taxon>Pseudomonadati</taxon>
        <taxon>Pseudomonadota</taxon>
        <taxon>Gammaproteobacteria</taxon>
        <taxon>Vibrionales</taxon>
        <taxon>Vibrionaceae</taxon>
        <taxon>Photobacterium</taxon>
    </lineage>
</organism>
<accession>A0A2T3NVA3</accession>
<protein>
    <submittedName>
        <fullName evidence="1">Uncharacterized protein</fullName>
    </submittedName>
</protein>
<dbReference type="EMBL" id="PYMA01000004">
    <property type="protein sequence ID" value="PSW20210.1"/>
    <property type="molecule type" value="Genomic_DNA"/>
</dbReference>
<name>A0A2T3NVA3_9GAMM</name>
<gene>
    <name evidence="1" type="ORF">C9I98_09145</name>
</gene>
<sequence>MLFSYVIAGLSLSAMPIDSEACEGHEPISQTSVIALQDKCHRQYQQQYVDTDNEVSWQAQSESSDTSASFWDNWSGDLASPVMTTTASSSFYGLGVWMPEKYADDEILTVEDAKEWIKKHGLQMSFGVGGEDGNSPRVRFDYRWHDDGDLDDVFIQIDIPFQ</sequence>
<dbReference type="AlphaFoldDB" id="A0A2T3NVA3"/>
<evidence type="ECO:0000313" key="1">
    <source>
        <dbReference type="EMBL" id="PSW20210.1"/>
    </source>
</evidence>